<dbReference type="Proteomes" id="UP000617402">
    <property type="component" value="Unassembled WGS sequence"/>
</dbReference>
<keyword evidence="2" id="KW-1185">Reference proteome</keyword>
<comment type="caution">
    <text evidence="1">The sequence shown here is derived from an EMBL/GenBank/DDBJ whole genome shotgun (WGS) entry which is preliminary data.</text>
</comment>
<proteinExistence type="predicted"/>
<dbReference type="RefSeq" id="WP_188041356.1">
    <property type="nucleotide sequence ID" value="NZ_JACVHF010000021.1"/>
</dbReference>
<organism evidence="1 2">
    <name type="scientific">Heliobacterium chlorum</name>
    <dbReference type="NCBI Taxonomy" id="2698"/>
    <lineage>
        <taxon>Bacteria</taxon>
        <taxon>Bacillati</taxon>
        <taxon>Bacillota</taxon>
        <taxon>Clostridia</taxon>
        <taxon>Eubacteriales</taxon>
        <taxon>Heliobacteriaceae</taxon>
        <taxon>Heliobacterium</taxon>
    </lineage>
</organism>
<evidence type="ECO:0000313" key="2">
    <source>
        <dbReference type="Proteomes" id="UP000617402"/>
    </source>
</evidence>
<evidence type="ECO:0000313" key="1">
    <source>
        <dbReference type="EMBL" id="MBC9785925.1"/>
    </source>
</evidence>
<sequence>MKNNLRKAILPDDIFSINLNEITGNDYVFLNQDRQMDIARIEYFINRVYRMQGFQPVQKGRVIALRYTDRERLSSAFAAALYLGKYDDMDNTERFLKGMVRAGHSYEPIRGETISFLYIGVSKPAYDHLITYTLRNRRIAGGLRANKPWGYVIPKEAKNRKVYKAMMESQLAQCEELTRQADTKEQLQAVRSLYPTGVILPPFMFDFSEEALAKNIFQQRLWEPGAQGETKEIVQNMFEAVRELDLEKWDFLQEYHGEHMSTQKRAMRKLREQRPTLGDLLDKEKAQGNDVFTLDVYKLIMEKLGKVPKSMWD</sequence>
<gene>
    <name evidence="1" type="ORF">H1S01_15675</name>
</gene>
<reference evidence="1 2" key="1">
    <citation type="submission" date="2020-07" db="EMBL/GenBank/DDBJ databases">
        <title>Draft whole-genome sequence of Heliobacterium chlorum DSM 3682, type strain.</title>
        <authorList>
            <person name="Kyndt J.A."/>
            <person name="Meyer T.E."/>
            <person name="Imhoff J.F."/>
        </authorList>
    </citation>
    <scope>NUCLEOTIDE SEQUENCE [LARGE SCALE GENOMIC DNA]</scope>
    <source>
        <strain evidence="1 2">DSM 3682</strain>
    </source>
</reference>
<protein>
    <submittedName>
        <fullName evidence="1">FAD-dependent thymidylate synthase</fullName>
    </submittedName>
</protein>
<name>A0ABR7T6C8_HELCL</name>
<dbReference type="EMBL" id="JACVHF010000021">
    <property type="protein sequence ID" value="MBC9785925.1"/>
    <property type="molecule type" value="Genomic_DNA"/>
</dbReference>
<accession>A0ABR7T6C8</accession>